<evidence type="ECO:0000313" key="2">
    <source>
        <dbReference type="Proteomes" id="UP000800035"/>
    </source>
</evidence>
<reference evidence="1" key="1">
    <citation type="journal article" date="2020" name="Stud. Mycol.">
        <title>101 Dothideomycetes genomes: a test case for predicting lifestyles and emergence of pathogens.</title>
        <authorList>
            <person name="Haridas S."/>
            <person name="Albert R."/>
            <person name="Binder M."/>
            <person name="Bloem J."/>
            <person name="Labutti K."/>
            <person name="Salamov A."/>
            <person name="Andreopoulos B."/>
            <person name="Baker S."/>
            <person name="Barry K."/>
            <person name="Bills G."/>
            <person name="Bluhm B."/>
            <person name="Cannon C."/>
            <person name="Castanera R."/>
            <person name="Culley D."/>
            <person name="Daum C."/>
            <person name="Ezra D."/>
            <person name="Gonzalez J."/>
            <person name="Henrissat B."/>
            <person name="Kuo A."/>
            <person name="Liang C."/>
            <person name="Lipzen A."/>
            <person name="Lutzoni F."/>
            <person name="Magnuson J."/>
            <person name="Mondo S."/>
            <person name="Nolan M."/>
            <person name="Ohm R."/>
            <person name="Pangilinan J."/>
            <person name="Park H.-J."/>
            <person name="Ramirez L."/>
            <person name="Alfaro M."/>
            <person name="Sun H."/>
            <person name="Tritt A."/>
            <person name="Yoshinaga Y."/>
            <person name="Zwiers L.-H."/>
            <person name="Turgeon B."/>
            <person name="Goodwin S."/>
            <person name="Spatafora J."/>
            <person name="Crous P."/>
            <person name="Grigoriev I."/>
        </authorList>
    </citation>
    <scope>NUCLEOTIDE SEQUENCE</scope>
    <source>
        <strain evidence="1">CBS 675.92</strain>
    </source>
</reference>
<keyword evidence="2" id="KW-1185">Reference proteome</keyword>
<dbReference type="EMBL" id="ML976985">
    <property type="protein sequence ID" value="KAF1959426.1"/>
    <property type="molecule type" value="Genomic_DNA"/>
</dbReference>
<dbReference type="Proteomes" id="UP000800035">
    <property type="component" value="Unassembled WGS sequence"/>
</dbReference>
<gene>
    <name evidence="1" type="ORF">CC80DRAFT_591442</name>
</gene>
<protein>
    <submittedName>
        <fullName evidence="1">Uncharacterized protein</fullName>
    </submittedName>
</protein>
<evidence type="ECO:0000313" key="1">
    <source>
        <dbReference type="EMBL" id="KAF1959426.1"/>
    </source>
</evidence>
<dbReference type="AlphaFoldDB" id="A0A6A5U988"/>
<dbReference type="OrthoDB" id="5413827at2759"/>
<dbReference type="PANTHER" id="PTHR38790:SF4">
    <property type="entry name" value="2EXR DOMAIN-CONTAINING PROTEIN"/>
    <property type="match status" value="1"/>
</dbReference>
<organism evidence="1 2">
    <name type="scientific">Byssothecium circinans</name>
    <dbReference type="NCBI Taxonomy" id="147558"/>
    <lineage>
        <taxon>Eukaryota</taxon>
        <taxon>Fungi</taxon>
        <taxon>Dikarya</taxon>
        <taxon>Ascomycota</taxon>
        <taxon>Pezizomycotina</taxon>
        <taxon>Dothideomycetes</taxon>
        <taxon>Pleosporomycetidae</taxon>
        <taxon>Pleosporales</taxon>
        <taxon>Massarineae</taxon>
        <taxon>Massarinaceae</taxon>
        <taxon>Byssothecium</taxon>
    </lineage>
</organism>
<name>A0A6A5U988_9PLEO</name>
<sequence>MATTIQQQESPLLRLPAELRLQIFEYVLAGQNFSSVIDNNTERLTHVIEDKTTDPATWHPLSSDPNHYFALSKTCRQTRADTRDLPLKLGTFCQLSKVIWTEDEKHQAWLIRERTEQIERVQREHVPERRIPVPFVAPTPVDMFPWRTCLDEEQQAAIRSIRFNLKTPWRFHLTYFNTLMRNRAAALIPMHPLSKFTGVRTVFVNYVHQWDPCPTQPNMQDTVDGIVRYLGRSDVEIVFEFTFKGYRGANVHMTPEERLRCMYLRFYEVWWKDGVFTEKSWSTGFGPEVGERRSRGNLWPEDNGGVIFNIPTLEELRGWRRGLRVKM</sequence>
<dbReference type="PANTHER" id="PTHR38790">
    <property type="entry name" value="2EXR DOMAIN-CONTAINING PROTEIN-RELATED"/>
    <property type="match status" value="1"/>
</dbReference>
<accession>A0A6A5U988</accession>
<proteinExistence type="predicted"/>